<dbReference type="PROSITE" id="PS50164">
    <property type="entry name" value="GIY_YIG"/>
    <property type="match status" value="1"/>
</dbReference>
<feature type="domain" description="GIY-YIG" evidence="1">
    <location>
        <begin position="45"/>
        <end position="118"/>
    </location>
</feature>
<dbReference type="OrthoDB" id="4607106at2"/>
<keyword evidence="3" id="KW-1185">Reference proteome</keyword>
<evidence type="ECO:0000313" key="3">
    <source>
        <dbReference type="Proteomes" id="UP000193317"/>
    </source>
</evidence>
<proteinExistence type="predicted"/>
<dbReference type="InterPro" id="IPR035901">
    <property type="entry name" value="GIY-YIG_endonuc_sf"/>
</dbReference>
<sequence>MIVGGEFNAPNVIRATIYPLNEKYFRPLDGDDYDVDAAAGAFEVRGYFVYVLWSDDDDDRPLYVGQTTDVFSRMAWHLRDPRKRDRIDRVKVIRCTNRRAMLHLEKRLIRELHPLLNVHMAISAPTEGG</sequence>
<dbReference type="InterPro" id="IPR000305">
    <property type="entry name" value="GIY-YIG_endonuc"/>
</dbReference>
<name>A0A1X2DKQ2_MYCSZ</name>
<dbReference type="EMBL" id="LQPW01000173">
    <property type="protein sequence ID" value="ORW88795.1"/>
    <property type="molecule type" value="Genomic_DNA"/>
</dbReference>
<comment type="caution">
    <text evidence="2">The sequence shown here is derived from an EMBL/GenBank/DDBJ whole genome shotgun (WGS) entry which is preliminary data.</text>
</comment>
<dbReference type="Gene3D" id="3.40.1440.10">
    <property type="entry name" value="GIY-YIG endonuclease"/>
    <property type="match status" value="1"/>
</dbReference>
<protein>
    <recommendedName>
        <fullName evidence="1">GIY-YIG domain-containing protein</fullName>
    </recommendedName>
</protein>
<dbReference type="SUPFAM" id="SSF82771">
    <property type="entry name" value="GIY-YIG endonuclease"/>
    <property type="match status" value="1"/>
</dbReference>
<reference evidence="2 3" key="1">
    <citation type="submission" date="2016-01" db="EMBL/GenBank/DDBJ databases">
        <title>The new phylogeny of the genus Mycobacterium.</title>
        <authorList>
            <person name="Tarcisio F."/>
            <person name="Conor M."/>
            <person name="Antonella G."/>
            <person name="Elisabetta G."/>
            <person name="Giulia F.S."/>
            <person name="Sara T."/>
            <person name="Anna F."/>
            <person name="Clotilde B."/>
            <person name="Roberto B."/>
            <person name="Veronica D.S."/>
            <person name="Fabio R."/>
            <person name="Monica P."/>
            <person name="Olivier J."/>
            <person name="Enrico T."/>
            <person name="Nicola S."/>
        </authorList>
    </citation>
    <scope>NUCLEOTIDE SEQUENCE [LARGE SCALE GENOMIC DNA]</scope>
    <source>
        <strain evidence="2 3">DSM 44166</strain>
    </source>
</reference>
<evidence type="ECO:0000313" key="2">
    <source>
        <dbReference type="EMBL" id="ORW88795.1"/>
    </source>
</evidence>
<gene>
    <name evidence="2" type="ORF">AWC27_13935</name>
</gene>
<dbReference type="RefSeq" id="WP_085673886.1">
    <property type="nucleotide sequence ID" value="NZ_JACKRU010000460.1"/>
</dbReference>
<dbReference type="Proteomes" id="UP000193317">
    <property type="component" value="Unassembled WGS sequence"/>
</dbReference>
<organism evidence="2 3">
    <name type="scientific">Mycobacterium szulgai</name>
    <dbReference type="NCBI Taxonomy" id="1787"/>
    <lineage>
        <taxon>Bacteria</taxon>
        <taxon>Bacillati</taxon>
        <taxon>Actinomycetota</taxon>
        <taxon>Actinomycetes</taxon>
        <taxon>Mycobacteriales</taxon>
        <taxon>Mycobacteriaceae</taxon>
        <taxon>Mycobacterium</taxon>
    </lineage>
</organism>
<evidence type="ECO:0000259" key="1">
    <source>
        <dbReference type="PROSITE" id="PS50164"/>
    </source>
</evidence>
<dbReference type="AlphaFoldDB" id="A0A1X2DKQ2"/>
<accession>A0A1X2DKQ2</accession>